<dbReference type="InterPro" id="IPR020472">
    <property type="entry name" value="WD40_PAC1"/>
</dbReference>
<dbReference type="SUPFAM" id="SSF50978">
    <property type="entry name" value="WD40 repeat-like"/>
    <property type="match status" value="1"/>
</dbReference>
<feature type="repeat" description="WD" evidence="6">
    <location>
        <begin position="171"/>
        <end position="214"/>
    </location>
</feature>
<evidence type="ECO:0000256" key="3">
    <source>
        <dbReference type="ARBA" id="ARBA00022574"/>
    </source>
</evidence>
<dbReference type="InterPro" id="IPR018983">
    <property type="entry name" value="U3_snoRNA-assocProt_15_C"/>
</dbReference>
<keyword evidence="4" id="KW-0677">Repeat</keyword>
<keyword evidence="10" id="KW-1185">Reference proteome</keyword>
<dbReference type="GO" id="GO:0005730">
    <property type="term" value="C:nucleolus"/>
    <property type="evidence" value="ECO:0007669"/>
    <property type="project" value="UniProtKB-SubCell"/>
</dbReference>
<dbReference type="EMBL" id="JAACFV010000103">
    <property type="protein sequence ID" value="KAF7505679.1"/>
    <property type="molecule type" value="Genomic_DNA"/>
</dbReference>
<dbReference type="PRINTS" id="PR00320">
    <property type="entry name" value="GPROTEINBRPT"/>
</dbReference>
<evidence type="ECO:0000256" key="2">
    <source>
        <dbReference type="ARBA" id="ARBA00022552"/>
    </source>
</evidence>
<feature type="region of interest" description="Disordered" evidence="7">
    <location>
        <begin position="37"/>
        <end position="57"/>
    </location>
</feature>
<dbReference type="InterPro" id="IPR019775">
    <property type="entry name" value="WD40_repeat_CS"/>
</dbReference>
<comment type="caution">
    <text evidence="9">The sequence shown here is derived from an EMBL/GenBank/DDBJ whole genome shotgun (WGS) entry which is preliminary data.</text>
</comment>
<dbReference type="Proteomes" id="UP000606974">
    <property type="component" value="Unassembled WGS sequence"/>
</dbReference>
<dbReference type="GO" id="GO:0006364">
    <property type="term" value="P:rRNA processing"/>
    <property type="evidence" value="ECO:0007669"/>
    <property type="project" value="UniProtKB-KW"/>
</dbReference>
<name>A0A8H7ACS3_9EURO</name>
<feature type="repeat" description="WD" evidence="6">
    <location>
        <begin position="256"/>
        <end position="288"/>
    </location>
</feature>
<evidence type="ECO:0000259" key="8">
    <source>
        <dbReference type="Pfam" id="PF09384"/>
    </source>
</evidence>
<protein>
    <recommendedName>
        <fullName evidence="8">U3 small nucleolar RNA-associated protein 15 C-terminal domain-containing protein</fullName>
    </recommendedName>
</protein>
<evidence type="ECO:0000256" key="5">
    <source>
        <dbReference type="ARBA" id="ARBA00023242"/>
    </source>
</evidence>
<evidence type="ECO:0000313" key="10">
    <source>
        <dbReference type="Proteomes" id="UP000606974"/>
    </source>
</evidence>
<feature type="repeat" description="WD" evidence="6">
    <location>
        <begin position="128"/>
        <end position="170"/>
    </location>
</feature>
<dbReference type="Gene3D" id="2.130.10.10">
    <property type="entry name" value="YVTN repeat-like/Quinoprotein amine dehydrogenase"/>
    <property type="match status" value="2"/>
</dbReference>
<evidence type="ECO:0000256" key="6">
    <source>
        <dbReference type="PROSITE-ProRule" id="PRU00221"/>
    </source>
</evidence>
<dbReference type="InterPro" id="IPR015943">
    <property type="entry name" value="WD40/YVTN_repeat-like_dom_sf"/>
</dbReference>
<proteinExistence type="predicted"/>
<dbReference type="PANTHER" id="PTHR19924">
    <property type="entry name" value="UTP15 U3 SMALL NUCLEOLAR RNA-ASSOCIATED PROTEIN 15 FAMILY MEMBER"/>
    <property type="match status" value="1"/>
</dbReference>
<keyword evidence="3 6" id="KW-0853">WD repeat</keyword>
<evidence type="ECO:0000256" key="4">
    <source>
        <dbReference type="ARBA" id="ARBA00022737"/>
    </source>
</evidence>
<gene>
    <name evidence="9" type="ORF">GJ744_000528</name>
</gene>
<dbReference type="FunFam" id="2.130.10.10:FF:000867">
    <property type="entry name" value="Small nucleolar ribonucleoprotein complex subunit Utp15, putative"/>
    <property type="match status" value="1"/>
</dbReference>
<dbReference type="PROSITE" id="PS00678">
    <property type="entry name" value="WD_REPEATS_1"/>
    <property type="match status" value="1"/>
</dbReference>
<keyword evidence="2" id="KW-0698">rRNA processing</keyword>
<evidence type="ECO:0000256" key="1">
    <source>
        <dbReference type="ARBA" id="ARBA00004604"/>
    </source>
</evidence>
<dbReference type="OrthoDB" id="431715at2759"/>
<comment type="subcellular location">
    <subcellularLocation>
        <location evidence="1">Nucleus</location>
        <location evidence="1">Nucleolus</location>
    </subcellularLocation>
</comment>
<feature type="region of interest" description="Disordered" evidence="7">
    <location>
        <begin position="1"/>
        <end position="24"/>
    </location>
</feature>
<dbReference type="AlphaFoldDB" id="A0A8H7ACS3"/>
<evidence type="ECO:0000313" key="9">
    <source>
        <dbReference type="EMBL" id="KAF7505679.1"/>
    </source>
</evidence>
<dbReference type="CDD" id="cd00200">
    <property type="entry name" value="WD40"/>
    <property type="match status" value="1"/>
</dbReference>
<feature type="domain" description="U3 small nucleolar RNA-associated protein 15 C-terminal" evidence="8">
    <location>
        <begin position="382"/>
        <end position="527"/>
    </location>
</feature>
<evidence type="ECO:0000256" key="7">
    <source>
        <dbReference type="SAM" id="MobiDB-lite"/>
    </source>
</evidence>
<dbReference type="PROSITE" id="PS50294">
    <property type="entry name" value="WD_REPEATS_REGION"/>
    <property type="match status" value="2"/>
</dbReference>
<dbReference type="Pfam" id="PF00400">
    <property type="entry name" value="WD40"/>
    <property type="match status" value="3"/>
</dbReference>
<reference evidence="9" key="1">
    <citation type="submission" date="2020-02" db="EMBL/GenBank/DDBJ databases">
        <authorList>
            <person name="Palmer J.M."/>
        </authorList>
    </citation>
    <scope>NUCLEOTIDE SEQUENCE</scope>
    <source>
        <strain evidence="9">EPUS1.4</strain>
        <tissue evidence="9">Thallus</tissue>
    </source>
</reference>
<accession>A0A8H7ACS3</accession>
<dbReference type="SMART" id="SM00320">
    <property type="entry name" value="WD40"/>
    <property type="match status" value="5"/>
</dbReference>
<dbReference type="Pfam" id="PF09384">
    <property type="entry name" value="UTP15_C"/>
    <property type="match status" value="1"/>
</dbReference>
<sequence length="534" mass="59784">MAAEVQPVAQVTFPARPSSRSPEQTYWRTFRSPLSLTSPTSHAVTHIAQPAPHPNPLQASPDTFVVTTGARLQIYSHRTRKLLKTITRFDDTAHSGEIRYDGRVVVAGDETGAIQIFDVNSRAILKTWREHKQPVWSTKWHPRDTTTLMSASDDKTVRLWDLPSSESATTFLGHQDYVRSGVFMPDNGSNLLVSGSYDQTVRLWDPRASDRAVMTFKHTGAVETVLPMPSGTTILAAAENHITVLDIIAMKPLHVIKNHQKTVTALSHASNGSRIVSGGLDGHMKIFETTGWNVVAGSKYPSPILSLAIINSGPAQEDKHIAVGMASGLLSIKTRLSGEQKVKERERRKEMEALLTGTIEEHDRKIAKKRPRGWEKRFRGRDFTGEGADIIIEGNDRSKRKKPKEWEHLLHKGRYREALDQALDGGNTMTIITLLTTLRYRSALRTALDNRDENTLQPIMRWLYKNISQTSFVPICVEVAMNIMDLYSRHLDQSLILEAQVEKLHKRVREEVERAQQACMTMGMLSLVAPDAAG</sequence>
<dbReference type="InterPro" id="IPR036322">
    <property type="entry name" value="WD40_repeat_dom_sf"/>
</dbReference>
<organism evidence="9 10">
    <name type="scientific">Endocarpon pusillum</name>
    <dbReference type="NCBI Taxonomy" id="364733"/>
    <lineage>
        <taxon>Eukaryota</taxon>
        <taxon>Fungi</taxon>
        <taxon>Dikarya</taxon>
        <taxon>Ascomycota</taxon>
        <taxon>Pezizomycotina</taxon>
        <taxon>Eurotiomycetes</taxon>
        <taxon>Chaetothyriomycetidae</taxon>
        <taxon>Verrucariales</taxon>
        <taxon>Verrucariaceae</taxon>
        <taxon>Endocarpon</taxon>
    </lineage>
</organism>
<keyword evidence="5" id="KW-0539">Nucleus</keyword>
<dbReference type="PANTHER" id="PTHR19924:SF26">
    <property type="entry name" value="U3 SMALL NUCLEOLAR RNA-ASSOCIATED PROTEIN 15 HOMOLOG"/>
    <property type="match status" value="1"/>
</dbReference>
<dbReference type="GO" id="GO:0045943">
    <property type="term" value="P:positive regulation of transcription by RNA polymerase I"/>
    <property type="evidence" value="ECO:0007669"/>
    <property type="project" value="TreeGrafter"/>
</dbReference>
<dbReference type="PROSITE" id="PS50082">
    <property type="entry name" value="WD_REPEATS_2"/>
    <property type="match status" value="3"/>
</dbReference>
<dbReference type="InterPro" id="IPR001680">
    <property type="entry name" value="WD40_rpt"/>
</dbReference>